<accession>A0AAE3MXN9</accession>
<evidence type="ECO:0000259" key="1">
    <source>
        <dbReference type="Pfam" id="PF13302"/>
    </source>
</evidence>
<feature type="domain" description="N-acetyltransferase" evidence="1">
    <location>
        <begin position="64"/>
        <end position="164"/>
    </location>
</feature>
<evidence type="ECO:0000313" key="2">
    <source>
        <dbReference type="EMBL" id="MCX8996874.1"/>
    </source>
</evidence>
<name>A0AAE3MXN9_9HYPH</name>
<dbReference type="Proteomes" id="UP001208771">
    <property type="component" value="Unassembled WGS sequence"/>
</dbReference>
<dbReference type="InterPro" id="IPR016181">
    <property type="entry name" value="Acyl_CoA_acyltransferase"/>
</dbReference>
<dbReference type="PANTHER" id="PTHR43441">
    <property type="entry name" value="RIBOSOMAL-PROTEIN-SERINE ACETYLTRANSFERASE"/>
    <property type="match status" value="1"/>
</dbReference>
<dbReference type="Gene3D" id="3.40.630.30">
    <property type="match status" value="1"/>
</dbReference>
<dbReference type="InterPro" id="IPR051908">
    <property type="entry name" value="Ribosomal_N-acetyltransferase"/>
</dbReference>
<dbReference type="RefSeq" id="WP_306410648.1">
    <property type="nucleotide sequence ID" value="NZ_JANFPI010000002.1"/>
</dbReference>
<dbReference type="SUPFAM" id="SSF55729">
    <property type="entry name" value="Acyl-CoA N-acyltransferases (Nat)"/>
    <property type="match status" value="1"/>
</dbReference>
<gene>
    <name evidence="2" type="ORF">NOF55_07130</name>
</gene>
<dbReference type="FunFam" id="3.40.630.30:FF:000047">
    <property type="entry name" value="Acetyltransferase, GNAT family"/>
    <property type="match status" value="1"/>
</dbReference>
<dbReference type="InterPro" id="IPR000182">
    <property type="entry name" value="GNAT_dom"/>
</dbReference>
<evidence type="ECO:0000313" key="3">
    <source>
        <dbReference type="Proteomes" id="UP001208771"/>
    </source>
</evidence>
<organism evidence="2 3">
    <name type="scientific">Ectorhizobium quercum</name>
    <dbReference type="NCBI Taxonomy" id="2965071"/>
    <lineage>
        <taxon>Bacteria</taxon>
        <taxon>Pseudomonadati</taxon>
        <taxon>Pseudomonadota</taxon>
        <taxon>Alphaproteobacteria</taxon>
        <taxon>Hyphomicrobiales</taxon>
        <taxon>Rhizobiaceae</taxon>
        <taxon>Ectorhizobium</taxon>
    </lineage>
</organism>
<proteinExistence type="predicted"/>
<dbReference type="GO" id="GO:1990189">
    <property type="term" value="F:protein N-terminal-serine acetyltransferase activity"/>
    <property type="evidence" value="ECO:0007669"/>
    <property type="project" value="TreeGrafter"/>
</dbReference>
<dbReference type="GO" id="GO:0008999">
    <property type="term" value="F:protein-N-terminal-alanine acetyltransferase activity"/>
    <property type="evidence" value="ECO:0007669"/>
    <property type="project" value="TreeGrafter"/>
</dbReference>
<comment type="caution">
    <text evidence="2">The sequence shown here is derived from an EMBL/GenBank/DDBJ whole genome shotgun (WGS) entry which is preliminary data.</text>
</comment>
<dbReference type="AlphaFoldDB" id="A0AAE3MXN9"/>
<dbReference type="Pfam" id="PF13302">
    <property type="entry name" value="Acetyltransf_3"/>
    <property type="match status" value="1"/>
</dbReference>
<dbReference type="GO" id="GO:0005737">
    <property type="term" value="C:cytoplasm"/>
    <property type="evidence" value="ECO:0007669"/>
    <property type="project" value="TreeGrafter"/>
</dbReference>
<reference evidence="2" key="1">
    <citation type="submission" date="2022-07" db="EMBL/GenBank/DDBJ databases">
        <title>Ectorhizobium quercum gen.nov., sp. nov.</title>
        <authorList>
            <person name="Ma T."/>
            <person name="Li Y."/>
        </authorList>
    </citation>
    <scope>NUCLEOTIDE SEQUENCE</scope>
    <source>
        <strain evidence="2">BDR2-2</strain>
    </source>
</reference>
<protein>
    <submittedName>
        <fullName evidence="2">GNAT family N-acetyltransferase</fullName>
    </submittedName>
</protein>
<sequence>MRDLSEFKGCPAPRPVTLRGRFVTVEPYDREQHLSALWDGLGGMGINPLLTYFTNDDFGGIGDFDAWLEKCRTKSNWLVHVFRDNATGKVVGMASYMRADPANGVVEVGGVAHGPAMARSPLSTEAHYLMAGHIFDDLGYRRYEWKCHNGNEASKAAARRYGFTHEGLFRQHMLSKRQNRDTAWFSIIDGEWPAVRAAFEAWLAPGNFDADGRQVRRLEEIRAAQD</sequence>
<dbReference type="PANTHER" id="PTHR43441:SF2">
    <property type="entry name" value="FAMILY ACETYLTRANSFERASE, PUTATIVE (AFU_ORTHOLOGUE AFUA_7G00850)-RELATED"/>
    <property type="match status" value="1"/>
</dbReference>
<keyword evidence="3" id="KW-1185">Reference proteome</keyword>
<dbReference type="EMBL" id="JANFPI010000002">
    <property type="protein sequence ID" value="MCX8996874.1"/>
    <property type="molecule type" value="Genomic_DNA"/>
</dbReference>